<dbReference type="SUPFAM" id="SSF51735">
    <property type="entry name" value="NAD(P)-binding Rossmann-fold domains"/>
    <property type="match status" value="1"/>
</dbReference>
<evidence type="ECO:0000259" key="3">
    <source>
        <dbReference type="Pfam" id="PF04321"/>
    </source>
</evidence>
<dbReference type="GO" id="GO:0008831">
    <property type="term" value="F:dTDP-4-dehydrorhamnose reductase activity"/>
    <property type="evidence" value="ECO:0007669"/>
    <property type="project" value="UniProtKB-EC"/>
</dbReference>
<accession>A5D3D8</accession>
<evidence type="ECO:0000313" key="5">
    <source>
        <dbReference type="Proteomes" id="UP000006556"/>
    </source>
</evidence>
<dbReference type="InterPro" id="IPR036291">
    <property type="entry name" value="NAD(P)-bd_dom_sf"/>
</dbReference>
<dbReference type="PANTHER" id="PTHR10491">
    <property type="entry name" value="DTDP-4-DEHYDRORHAMNOSE REDUCTASE"/>
    <property type="match status" value="1"/>
</dbReference>
<dbReference type="HOGENOM" id="CLU_045518_1_2_9"/>
<comment type="pathway">
    <text evidence="2">Carbohydrate biosynthesis; dTDP-L-rhamnose biosynthesis.</text>
</comment>
<dbReference type="EC" id="1.1.1.133" evidence="2"/>
<reference evidence="5" key="1">
    <citation type="journal article" date="2008" name="Genome Res.">
        <title>The genome of Pelotomaculum thermopropionicum reveals niche-associated evolution in anaerobic microbiota.</title>
        <authorList>
            <person name="Kosaka T."/>
            <person name="Kato S."/>
            <person name="Shimoyama T."/>
            <person name="Ishii S."/>
            <person name="Abe T."/>
            <person name="Watanabe K."/>
        </authorList>
    </citation>
    <scope>NUCLEOTIDE SEQUENCE [LARGE SCALE GENOMIC DNA]</scope>
    <source>
        <strain evidence="5">DSM 13744 / JCM 10971 / SI</strain>
    </source>
</reference>
<dbReference type="CDD" id="cd05254">
    <property type="entry name" value="dTDP_HR_like_SDR_e"/>
    <property type="match status" value="1"/>
</dbReference>
<dbReference type="AlphaFoldDB" id="A5D3D8"/>
<evidence type="ECO:0000256" key="2">
    <source>
        <dbReference type="RuleBase" id="RU364082"/>
    </source>
</evidence>
<dbReference type="Pfam" id="PF04321">
    <property type="entry name" value="RmlD_sub_bind"/>
    <property type="match status" value="1"/>
</dbReference>
<dbReference type="InterPro" id="IPR029903">
    <property type="entry name" value="RmlD-like-bd"/>
</dbReference>
<evidence type="ECO:0000256" key="1">
    <source>
        <dbReference type="ARBA" id="ARBA00010944"/>
    </source>
</evidence>
<dbReference type="eggNOG" id="COG1091">
    <property type="taxonomic scope" value="Bacteria"/>
</dbReference>
<name>A5D3D8_PELTS</name>
<dbReference type="KEGG" id="pth:PTH_1080"/>
<keyword evidence="5" id="KW-1185">Reference proteome</keyword>
<organism evidence="4 5">
    <name type="scientific">Pelotomaculum thermopropionicum (strain DSM 13744 / JCM 10971 / SI)</name>
    <dbReference type="NCBI Taxonomy" id="370438"/>
    <lineage>
        <taxon>Bacteria</taxon>
        <taxon>Bacillati</taxon>
        <taxon>Bacillota</taxon>
        <taxon>Clostridia</taxon>
        <taxon>Eubacteriales</taxon>
        <taxon>Desulfotomaculaceae</taxon>
        <taxon>Pelotomaculum</taxon>
    </lineage>
</organism>
<dbReference type="GO" id="GO:0019305">
    <property type="term" value="P:dTDP-rhamnose biosynthetic process"/>
    <property type="evidence" value="ECO:0007669"/>
    <property type="project" value="UniProtKB-UniPathway"/>
</dbReference>
<feature type="domain" description="RmlD-like substrate binding" evidence="3">
    <location>
        <begin position="1"/>
        <end position="278"/>
    </location>
</feature>
<dbReference type="UniPathway" id="UPA00124"/>
<dbReference type="Gene3D" id="3.90.25.10">
    <property type="entry name" value="UDP-galactose 4-epimerase, domain 1"/>
    <property type="match status" value="1"/>
</dbReference>
<comment type="similarity">
    <text evidence="1 2">Belongs to the dTDP-4-dehydrorhamnose reductase family.</text>
</comment>
<dbReference type="Proteomes" id="UP000006556">
    <property type="component" value="Chromosome"/>
</dbReference>
<dbReference type="Gene3D" id="3.40.50.720">
    <property type="entry name" value="NAD(P)-binding Rossmann-like Domain"/>
    <property type="match status" value="1"/>
</dbReference>
<keyword evidence="2" id="KW-0521">NADP</keyword>
<dbReference type="NCBIfam" id="TIGR01214">
    <property type="entry name" value="rmlD"/>
    <property type="match status" value="1"/>
</dbReference>
<dbReference type="GO" id="GO:0005829">
    <property type="term" value="C:cytosol"/>
    <property type="evidence" value="ECO:0007669"/>
    <property type="project" value="TreeGrafter"/>
</dbReference>
<dbReference type="InterPro" id="IPR005913">
    <property type="entry name" value="dTDP_dehydrorham_reduct"/>
</dbReference>
<evidence type="ECO:0000313" key="4">
    <source>
        <dbReference type="EMBL" id="BAF59261.1"/>
    </source>
</evidence>
<dbReference type="EMBL" id="AP009389">
    <property type="protein sequence ID" value="BAF59261.1"/>
    <property type="molecule type" value="Genomic_DNA"/>
</dbReference>
<comment type="function">
    <text evidence="2">Catalyzes the reduction of dTDP-6-deoxy-L-lyxo-4-hexulose to yield dTDP-L-rhamnose.</text>
</comment>
<dbReference type="STRING" id="370438.PTH_1080"/>
<sequence length="281" mass="30200">MRVMVAGAGGILGRAVTAEFAGRGAEVIALGRTDLDITDLARVRSAAGTWKPGLVVNCAACTNVDGAEAEPRRAFLVNGLGPRNLAVACRETGAVLVHISTDYVFDGSKPGTYTVYDEPRPLNVYGLSKLWGEKALLCIGGPFYLVRTSWLFGPGGNNFVTTILRIGRERGRARVVNDQQGCPTYTLDLARAIADLSASGCYGIYHVTNQGSTTWYGFAKEIFGQAGLKVDLAACSTVEMKRPARRPKNSVLDPFPLAETIGYLLPPWQDALARYVAVLNR</sequence>
<protein>
    <recommendedName>
        <fullName evidence="2">dTDP-4-dehydrorhamnose reductase</fullName>
        <ecNumber evidence="2">1.1.1.133</ecNumber>
    </recommendedName>
</protein>
<dbReference type="PANTHER" id="PTHR10491:SF4">
    <property type="entry name" value="METHIONINE ADENOSYLTRANSFERASE 2 SUBUNIT BETA"/>
    <property type="match status" value="1"/>
</dbReference>
<gene>
    <name evidence="4" type="primary">RfbD</name>
    <name evidence="4" type="ordered locus">PTH_1080</name>
</gene>
<keyword evidence="2" id="KW-0560">Oxidoreductase</keyword>
<proteinExistence type="inferred from homology"/>